<dbReference type="RefSeq" id="WP_139948871.1">
    <property type="nucleotide sequence ID" value="NZ_CP040899.1"/>
</dbReference>
<keyword evidence="3" id="KW-0813">Transport</keyword>
<protein>
    <submittedName>
        <fullName evidence="10">AI-2E family transporter</fullName>
    </submittedName>
</protein>
<organism evidence="10 11">
    <name type="scientific">Georgenia wutianyii</name>
    <dbReference type="NCBI Taxonomy" id="2585135"/>
    <lineage>
        <taxon>Bacteria</taxon>
        <taxon>Bacillati</taxon>
        <taxon>Actinomycetota</taxon>
        <taxon>Actinomycetes</taxon>
        <taxon>Micrococcales</taxon>
        <taxon>Bogoriellaceae</taxon>
        <taxon>Georgenia</taxon>
    </lineage>
</organism>
<dbReference type="PANTHER" id="PTHR21716:SF53">
    <property type="entry name" value="PERMEASE PERM-RELATED"/>
    <property type="match status" value="1"/>
</dbReference>
<feature type="transmembrane region" description="Helical" evidence="9">
    <location>
        <begin position="237"/>
        <end position="260"/>
    </location>
</feature>
<feature type="transmembrane region" description="Helical" evidence="9">
    <location>
        <begin position="37"/>
        <end position="55"/>
    </location>
</feature>
<dbReference type="Pfam" id="PF01594">
    <property type="entry name" value="AI-2E_transport"/>
    <property type="match status" value="1"/>
</dbReference>
<dbReference type="Proteomes" id="UP000313948">
    <property type="component" value="Chromosome"/>
</dbReference>
<evidence type="ECO:0000256" key="5">
    <source>
        <dbReference type="ARBA" id="ARBA00022692"/>
    </source>
</evidence>
<sequence>MTAPPAVVWGRRVWLTIGVVILLVAACYAAGQVSLVVVPVALALFPAALLAPLTARLRATRLPDSAVALLILLLLLVVLGGAGVFIGRALAEQAPQIADHVSRGLSRIEDRVDVAGLPGGAGGIEDLARKAGSAVAGGGLLSRGLGAAEEAGAVAAGALILLVVLFFYVKDGRRLWVAVLDLVPARHQARVDQLGAQSFATIGFYLRGRLLVAAIDAVTIGVGLWILQVPLALPLSMLVLLGALLPFLGALLAGSVAAVVALADRGFAVAIAVVVLVVLVQEVEAHILTPVIQGRVVSLHPLLVLLSVTAGTVLLGILGAFLAVPVAAVLARLVDNLRGRPAPTRRSRRRRGPPAAATGPAEARSGG</sequence>
<feature type="compositionally biased region" description="Basic residues" evidence="8">
    <location>
        <begin position="343"/>
        <end position="352"/>
    </location>
</feature>
<feature type="transmembrane region" description="Helical" evidence="9">
    <location>
        <begin position="267"/>
        <end position="283"/>
    </location>
</feature>
<comment type="similarity">
    <text evidence="2">Belongs to the autoinducer-2 exporter (AI-2E) (TC 2.A.86) family.</text>
</comment>
<feature type="transmembrane region" description="Helical" evidence="9">
    <location>
        <begin position="151"/>
        <end position="169"/>
    </location>
</feature>
<feature type="transmembrane region" description="Helical" evidence="9">
    <location>
        <begin position="210"/>
        <end position="231"/>
    </location>
</feature>
<feature type="transmembrane region" description="Helical" evidence="9">
    <location>
        <begin position="12"/>
        <end position="31"/>
    </location>
</feature>
<keyword evidence="11" id="KW-1185">Reference proteome</keyword>
<evidence type="ECO:0000256" key="8">
    <source>
        <dbReference type="SAM" id="MobiDB-lite"/>
    </source>
</evidence>
<comment type="subcellular location">
    <subcellularLocation>
        <location evidence="1">Cell membrane</location>
        <topology evidence="1">Multi-pass membrane protein</topology>
    </subcellularLocation>
</comment>
<feature type="transmembrane region" description="Helical" evidence="9">
    <location>
        <begin position="67"/>
        <end position="86"/>
    </location>
</feature>
<evidence type="ECO:0000313" key="11">
    <source>
        <dbReference type="Proteomes" id="UP000313948"/>
    </source>
</evidence>
<feature type="region of interest" description="Disordered" evidence="8">
    <location>
        <begin position="341"/>
        <end position="367"/>
    </location>
</feature>
<evidence type="ECO:0000256" key="1">
    <source>
        <dbReference type="ARBA" id="ARBA00004651"/>
    </source>
</evidence>
<keyword evidence="7 9" id="KW-0472">Membrane</keyword>
<evidence type="ECO:0000256" key="7">
    <source>
        <dbReference type="ARBA" id="ARBA00023136"/>
    </source>
</evidence>
<evidence type="ECO:0000256" key="9">
    <source>
        <dbReference type="SAM" id="Phobius"/>
    </source>
</evidence>
<gene>
    <name evidence="10" type="ORF">FE251_11740</name>
</gene>
<dbReference type="EMBL" id="CP040899">
    <property type="protein sequence ID" value="QDB79973.1"/>
    <property type="molecule type" value="Genomic_DNA"/>
</dbReference>
<evidence type="ECO:0000256" key="6">
    <source>
        <dbReference type="ARBA" id="ARBA00022989"/>
    </source>
</evidence>
<reference evidence="10 11" key="1">
    <citation type="submission" date="2019-05" db="EMBL/GenBank/DDBJ databases">
        <title>Georgenia *** sp. nov., and Georgenia *** sp. nov., isolated from the intestinal contents of plateau pika (Ochotona curzoniae) in the Qinghai-Tibet plateau of China.</title>
        <authorList>
            <person name="Tian Z."/>
        </authorList>
    </citation>
    <scope>NUCLEOTIDE SEQUENCE [LARGE SCALE GENOMIC DNA]</scope>
    <source>
        <strain evidence="10 11">Z294</strain>
    </source>
</reference>
<keyword evidence="6 9" id="KW-1133">Transmembrane helix</keyword>
<accession>A0ABX5VR89</accession>
<feature type="compositionally biased region" description="Low complexity" evidence="8">
    <location>
        <begin position="353"/>
        <end position="367"/>
    </location>
</feature>
<evidence type="ECO:0000256" key="3">
    <source>
        <dbReference type="ARBA" id="ARBA00022448"/>
    </source>
</evidence>
<feature type="transmembrane region" description="Helical" evidence="9">
    <location>
        <begin position="303"/>
        <end position="331"/>
    </location>
</feature>
<evidence type="ECO:0000256" key="2">
    <source>
        <dbReference type="ARBA" id="ARBA00009773"/>
    </source>
</evidence>
<name>A0ABX5VR89_9MICO</name>
<evidence type="ECO:0000256" key="4">
    <source>
        <dbReference type="ARBA" id="ARBA00022475"/>
    </source>
</evidence>
<evidence type="ECO:0000313" key="10">
    <source>
        <dbReference type="EMBL" id="QDB79973.1"/>
    </source>
</evidence>
<keyword evidence="5 9" id="KW-0812">Transmembrane</keyword>
<dbReference type="InterPro" id="IPR002549">
    <property type="entry name" value="AI-2E-like"/>
</dbReference>
<keyword evidence="4" id="KW-1003">Cell membrane</keyword>
<proteinExistence type="inferred from homology"/>
<dbReference type="PANTHER" id="PTHR21716">
    <property type="entry name" value="TRANSMEMBRANE PROTEIN"/>
    <property type="match status" value="1"/>
</dbReference>